<dbReference type="InterPro" id="IPR005467">
    <property type="entry name" value="His_kinase_dom"/>
</dbReference>
<dbReference type="PANTHER" id="PTHR44936:SF9">
    <property type="entry name" value="SENSOR PROTEIN CREC"/>
    <property type="match status" value="1"/>
</dbReference>
<dbReference type="InterPro" id="IPR036890">
    <property type="entry name" value="HATPase_C_sf"/>
</dbReference>
<proteinExistence type="predicted"/>
<name>A0A366KFA2_9BIFI</name>
<keyword evidence="4" id="KW-0472">Membrane</keyword>
<gene>
    <name evidence="10" type="ORF">CRD59_00090</name>
</gene>
<dbReference type="EC" id="2.7.13.3" evidence="3"/>
<dbReference type="PANTHER" id="PTHR44936">
    <property type="entry name" value="SENSOR PROTEIN CREC"/>
    <property type="match status" value="1"/>
</dbReference>
<feature type="domain" description="Histidine kinase" evidence="9">
    <location>
        <begin position="90"/>
        <end position="310"/>
    </location>
</feature>
<comment type="subcellular location">
    <subcellularLocation>
        <location evidence="2">Cell membrane</location>
        <topology evidence="2">Multi-pass membrane protein</topology>
    </subcellularLocation>
</comment>
<dbReference type="InterPro" id="IPR036097">
    <property type="entry name" value="HisK_dim/P_sf"/>
</dbReference>
<reference evidence="10 11" key="1">
    <citation type="submission" date="2017-10" db="EMBL/GenBank/DDBJ databases">
        <title>Bifidobacterium xylocopum sp. nov. and Bifidobacterium aemilianum sp. nov., from the carpenter bee (Xylocopa violacea) digestive tract.</title>
        <authorList>
            <person name="Alberoni D."/>
            <person name="Baffoni L."/>
            <person name="Di Gioia D."/>
            <person name="Gaggia F."/>
            <person name="Biavati B."/>
        </authorList>
    </citation>
    <scope>NUCLEOTIDE SEQUENCE [LARGE SCALE GENOMIC DNA]</scope>
    <source>
        <strain evidence="10 11">XV2</strain>
    </source>
</reference>
<dbReference type="GO" id="GO:0000155">
    <property type="term" value="F:phosphorelay sensor kinase activity"/>
    <property type="evidence" value="ECO:0007669"/>
    <property type="project" value="InterPro"/>
</dbReference>
<dbReference type="Gene3D" id="3.30.565.10">
    <property type="entry name" value="Histidine kinase-like ATPase, C-terminal domain"/>
    <property type="match status" value="1"/>
</dbReference>
<dbReference type="Pfam" id="PF02518">
    <property type="entry name" value="HATPase_c"/>
    <property type="match status" value="1"/>
</dbReference>
<dbReference type="SUPFAM" id="SSF47384">
    <property type="entry name" value="Homodimeric domain of signal transducing histidine kinase"/>
    <property type="match status" value="1"/>
</dbReference>
<dbReference type="GO" id="GO:0005886">
    <property type="term" value="C:plasma membrane"/>
    <property type="evidence" value="ECO:0007669"/>
    <property type="project" value="UniProtKB-SubCell"/>
</dbReference>
<organism evidence="10 11">
    <name type="scientific">Bifidobacterium xylocopae</name>
    <dbReference type="NCBI Taxonomy" id="2493119"/>
    <lineage>
        <taxon>Bacteria</taxon>
        <taxon>Bacillati</taxon>
        <taxon>Actinomycetota</taxon>
        <taxon>Actinomycetes</taxon>
        <taxon>Bifidobacteriales</taxon>
        <taxon>Bifidobacteriaceae</taxon>
        <taxon>Bifidobacterium</taxon>
    </lineage>
</organism>
<keyword evidence="5" id="KW-0597">Phosphoprotein</keyword>
<evidence type="ECO:0000256" key="1">
    <source>
        <dbReference type="ARBA" id="ARBA00000085"/>
    </source>
</evidence>
<dbReference type="RefSeq" id="WP_113852576.1">
    <property type="nucleotide sequence ID" value="NZ_PDCH01000001.1"/>
</dbReference>
<keyword evidence="6" id="KW-0808">Transferase</keyword>
<accession>A0A366KFA2</accession>
<dbReference type="PROSITE" id="PS50109">
    <property type="entry name" value="HIS_KIN"/>
    <property type="match status" value="1"/>
</dbReference>
<keyword evidence="8" id="KW-0902">Two-component regulatory system</keyword>
<evidence type="ECO:0000256" key="8">
    <source>
        <dbReference type="ARBA" id="ARBA00023012"/>
    </source>
</evidence>
<dbReference type="AlphaFoldDB" id="A0A366KFA2"/>
<dbReference type="InterPro" id="IPR003594">
    <property type="entry name" value="HATPase_dom"/>
</dbReference>
<keyword evidence="7 10" id="KW-0418">Kinase</keyword>
<dbReference type="Proteomes" id="UP000252345">
    <property type="component" value="Unassembled WGS sequence"/>
</dbReference>
<evidence type="ECO:0000313" key="10">
    <source>
        <dbReference type="EMBL" id="RBP99912.1"/>
    </source>
</evidence>
<comment type="caution">
    <text evidence="10">The sequence shown here is derived from an EMBL/GenBank/DDBJ whole genome shotgun (WGS) entry which is preliminary data.</text>
</comment>
<evidence type="ECO:0000256" key="3">
    <source>
        <dbReference type="ARBA" id="ARBA00012438"/>
    </source>
</evidence>
<dbReference type="OrthoDB" id="5241402at2"/>
<dbReference type="SUPFAM" id="SSF55874">
    <property type="entry name" value="ATPase domain of HSP90 chaperone/DNA topoisomerase II/histidine kinase"/>
    <property type="match status" value="1"/>
</dbReference>
<dbReference type="CDD" id="cd00082">
    <property type="entry name" value="HisKA"/>
    <property type="match status" value="1"/>
</dbReference>
<sequence>MVMIVLLALAVVAALALAVGLIVLAGDLRRIIRDLEYINEGATNATVTTNTGFGPTRRLAETVNANLAQTRRLREQEFNQELRIRRMLTNLTHDIKTPLTVARGYVQLLGERAGEAGADAAPGAGTGADAWRKAASSLDSVDYYLHYLMDFTLIQEKSGGLSLSQVDLSALVQDDLFAAFDQLTARGVTVEPSIEPGIRLTSDETLLHRIVQNLIGNWLKYASGMARIRLGAEGKGQFVLVLENETDQPYVPADRLRLRFATTADRQPDSDGTGLGLSIVASLAETLGGRMELETRPGHFRVTIILCSQEAPVTG</sequence>
<evidence type="ECO:0000313" key="11">
    <source>
        <dbReference type="Proteomes" id="UP000252345"/>
    </source>
</evidence>
<evidence type="ECO:0000256" key="4">
    <source>
        <dbReference type="ARBA" id="ARBA00022475"/>
    </source>
</evidence>
<dbReference type="Pfam" id="PF00512">
    <property type="entry name" value="HisKA"/>
    <property type="match status" value="1"/>
</dbReference>
<evidence type="ECO:0000259" key="9">
    <source>
        <dbReference type="PROSITE" id="PS50109"/>
    </source>
</evidence>
<keyword evidence="4" id="KW-1003">Cell membrane</keyword>
<dbReference type="Gene3D" id="1.10.287.130">
    <property type="match status" value="1"/>
</dbReference>
<keyword evidence="11" id="KW-1185">Reference proteome</keyword>
<evidence type="ECO:0000256" key="2">
    <source>
        <dbReference type="ARBA" id="ARBA00004651"/>
    </source>
</evidence>
<dbReference type="EMBL" id="PDCH01000001">
    <property type="protein sequence ID" value="RBP99912.1"/>
    <property type="molecule type" value="Genomic_DNA"/>
</dbReference>
<protein>
    <recommendedName>
        <fullName evidence="3">histidine kinase</fullName>
        <ecNumber evidence="3">2.7.13.3</ecNumber>
    </recommendedName>
</protein>
<comment type="catalytic activity">
    <reaction evidence="1">
        <text>ATP + protein L-histidine = ADP + protein N-phospho-L-histidine.</text>
        <dbReference type="EC" id="2.7.13.3"/>
    </reaction>
</comment>
<dbReference type="SMART" id="SM00387">
    <property type="entry name" value="HATPase_c"/>
    <property type="match status" value="1"/>
</dbReference>
<dbReference type="InterPro" id="IPR003661">
    <property type="entry name" value="HisK_dim/P_dom"/>
</dbReference>
<evidence type="ECO:0000256" key="5">
    <source>
        <dbReference type="ARBA" id="ARBA00022553"/>
    </source>
</evidence>
<evidence type="ECO:0000256" key="7">
    <source>
        <dbReference type="ARBA" id="ARBA00022777"/>
    </source>
</evidence>
<dbReference type="InterPro" id="IPR050980">
    <property type="entry name" value="2C_sensor_his_kinase"/>
</dbReference>
<evidence type="ECO:0000256" key="6">
    <source>
        <dbReference type="ARBA" id="ARBA00022679"/>
    </source>
</evidence>
<dbReference type="SMART" id="SM00388">
    <property type="entry name" value="HisKA"/>
    <property type="match status" value="1"/>
</dbReference>